<comment type="caution">
    <text evidence="2">The sequence shown here is derived from an EMBL/GenBank/DDBJ whole genome shotgun (WGS) entry which is preliminary data.</text>
</comment>
<dbReference type="InterPro" id="IPR018511">
    <property type="entry name" value="Hemolysin-typ_Ca-bd_CS"/>
</dbReference>
<dbReference type="EMBL" id="VJZE01000375">
    <property type="protein sequence ID" value="MPY44889.1"/>
    <property type="molecule type" value="Genomic_DNA"/>
</dbReference>
<dbReference type="OrthoDB" id="4227606at2"/>
<evidence type="ECO:0000313" key="3">
    <source>
        <dbReference type="Proteomes" id="UP000326979"/>
    </source>
</evidence>
<keyword evidence="3" id="KW-1185">Reference proteome</keyword>
<feature type="compositionally biased region" description="Gly residues" evidence="1">
    <location>
        <begin position="35"/>
        <end position="44"/>
    </location>
</feature>
<dbReference type="AlphaFoldDB" id="A0A5N8WC55"/>
<reference evidence="2 3" key="1">
    <citation type="submission" date="2019-07" db="EMBL/GenBank/DDBJ databases">
        <title>New species of Amycolatopsis and Streptomyces.</title>
        <authorList>
            <person name="Duangmal K."/>
            <person name="Teo W.F.A."/>
            <person name="Lipun K."/>
        </authorList>
    </citation>
    <scope>NUCLEOTIDE SEQUENCE [LARGE SCALE GENOMIC DNA]</scope>
    <source>
        <strain evidence="2 3">TISTR 2346</strain>
    </source>
</reference>
<protein>
    <recommendedName>
        <fullName evidence="4">Calcium-binding protein</fullName>
    </recommendedName>
</protein>
<dbReference type="Proteomes" id="UP000326979">
    <property type="component" value="Unassembled WGS sequence"/>
</dbReference>
<proteinExistence type="predicted"/>
<dbReference type="PRINTS" id="PR00313">
    <property type="entry name" value="CABNDNGRPT"/>
</dbReference>
<dbReference type="Gene3D" id="2.150.10.10">
    <property type="entry name" value="Serralysin-like metalloprotease, C-terminal"/>
    <property type="match status" value="1"/>
</dbReference>
<evidence type="ECO:0008006" key="4">
    <source>
        <dbReference type="Google" id="ProtNLM"/>
    </source>
</evidence>
<dbReference type="GO" id="GO:0005509">
    <property type="term" value="F:calcium ion binding"/>
    <property type="evidence" value="ECO:0007669"/>
    <property type="project" value="InterPro"/>
</dbReference>
<feature type="compositionally biased region" description="Basic and acidic residues" evidence="1">
    <location>
        <begin position="55"/>
        <end position="64"/>
    </location>
</feature>
<dbReference type="SUPFAM" id="SSF51120">
    <property type="entry name" value="beta-Roll"/>
    <property type="match status" value="1"/>
</dbReference>
<gene>
    <name evidence="2" type="ORF">FNH04_34785</name>
</gene>
<accession>A0A5N8WC55</accession>
<dbReference type="RefSeq" id="WP_152789842.1">
    <property type="nucleotide sequence ID" value="NZ_BAABEQ010000040.1"/>
</dbReference>
<dbReference type="InterPro" id="IPR001343">
    <property type="entry name" value="Hemolysn_Ca-bd"/>
</dbReference>
<organism evidence="2 3">
    <name type="scientific">Streptomyces phyllanthi</name>
    <dbReference type="NCBI Taxonomy" id="1803180"/>
    <lineage>
        <taxon>Bacteria</taxon>
        <taxon>Bacillati</taxon>
        <taxon>Actinomycetota</taxon>
        <taxon>Actinomycetes</taxon>
        <taxon>Kitasatosporales</taxon>
        <taxon>Streptomycetaceae</taxon>
        <taxon>Streptomyces</taxon>
    </lineage>
</organism>
<feature type="region of interest" description="Disordered" evidence="1">
    <location>
        <begin position="1"/>
        <end position="105"/>
    </location>
</feature>
<dbReference type="Pfam" id="PF00353">
    <property type="entry name" value="HemolysinCabind"/>
    <property type="match status" value="4"/>
</dbReference>
<evidence type="ECO:0000313" key="2">
    <source>
        <dbReference type="EMBL" id="MPY44889.1"/>
    </source>
</evidence>
<name>A0A5N8WC55_9ACTN</name>
<evidence type="ECO:0000256" key="1">
    <source>
        <dbReference type="SAM" id="MobiDB-lite"/>
    </source>
</evidence>
<dbReference type="InterPro" id="IPR011049">
    <property type="entry name" value="Serralysin-like_metalloprot_C"/>
</dbReference>
<sequence length="122" mass="12559">MGMAMAEDGNDTIHTGDEAIAPGRSGVDTIHANGAEGGADGGTGNDFVHGGAGRQRHDGDDDTVRGGTGNDFLHRRPGVDILYGNSDNDTLYDGPGRDTLSGGPGTDVVRQDWLFMASSQDA</sequence>
<dbReference type="PROSITE" id="PS00330">
    <property type="entry name" value="HEMOLYSIN_CALCIUM"/>
    <property type="match status" value="1"/>
</dbReference>